<dbReference type="InterPro" id="IPR050553">
    <property type="entry name" value="Thioredoxin_ResA/DsbE_sf"/>
</dbReference>
<evidence type="ECO:0000256" key="1">
    <source>
        <dbReference type="ARBA" id="ARBA00023157"/>
    </source>
</evidence>
<organism evidence="4 5">
    <name type="scientific">Alkalihalophilus pseudofirmus (strain ATCC BAA-2126 / JCM 17055 / OF4)</name>
    <name type="common">Bacillus pseudofirmus</name>
    <dbReference type="NCBI Taxonomy" id="398511"/>
    <lineage>
        <taxon>Bacteria</taxon>
        <taxon>Bacillati</taxon>
        <taxon>Bacillota</taxon>
        <taxon>Bacilli</taxon>
        <taxon>Bacillales</taxon>
        <taxon>Bacillaceae</taxon>
        <taxon>Alkalihalophilus</taxon>
    </lineage>
</organism>
<sequence length="185" mass="20694">MKVRQMAFRSALILILCSVGFMYSQSQSVFQQVEEAVAASVKQGVQVGNEAKSFELHSLRGETVSLNDFHGTPVVINFFATWCPPCQEEMPVIVELEKRLTQKGAKFIAVNMTSQEASIAEVEPFLKHFNASFDVLLDETGEVMNMYQIIGIPTTVVIDENGVIVQRINGGLSYSMMEDLYLFRQ</sequence>
<dbReference type="InterPro" id="IPR013766">
    <property type="entry name" value="Thioredoxin_domain"/>
</dbReference>
<dbReference type="KEGG" id="bpf:BpOF4_01955"/>
<dbReference type="HOGENOM" id="CLU_042529_11_4_9"/>
<feature type="domain" description="Thioredoxin" evidence="3">
    <location>
        <begin position="45"/>
        <end position="185"/>
    </location>
</feature>
<feature type="chain" id="PRO_5039372656" evidence="2">
    <location>
        <begin position="27"/>
        <end position="185"/>
    </location>
</feature>
<evidence type="ECO:0000259" key="3">
    <source>
        <dbReference type="PROSITE" id="PS51352"/>
    </source>
</evidence>
<keyword evidence="5" id="KW-1185">Reference proteome</keyword>
<dbReference type="PROSITE" id="PS51352">
    <property type="entry name" value="THIOREDOXIN_2"/>
    <property type="match status" value="1"/>
</dbReference>
<dbReference type="GO" id="GO:0016209">
    <property type="term" value="F:antioxidant activity"/>
    <property type="evidence" value="ECO:0007669"/>
    <property type="project" value="InterPro"/>
</dbReference>
<dbReference type="PROSITE" id="PS00194">
    <property type="entry name" value="THIOREDOXIN_1"/>
    <property type="match status" value="1"/>
</dbReference>
<dbReference type="Pfam" id="PF00578">
    <property type="entry name" value="AhpC-TSA"/>
    <property type="match status" value="1"/>
</dbReference>
<dbReference type="RefSeq" id="WP_012959736.1">
    <property type="nucleotide sequence ID" value="NC_013791.2"/>
</dbReference>
<dbReference type="CDD" id="cd02966">
    <property type="entry name" value="TlpA_like_family"/>
    <property type="match status" value="1"/>
</dbReference>
<dbReference type="STRING" id="398511.BpOF4_01955"/>
<reference evidence="4 5" key="1">
    <citation type="journal article" date="2011" name="Environ. Microbiol.">
        <title>Genome of alkaliphilic Bacillus pseudofirmus OF4 reveals adaptations that support the ability to grow in an external pH range from 7.5 to 11.4.</title>
        <authorList>
            <person name="Janto B."/>
            <person name="Ahmed A."/>
            <person name="Ito M."/>
            <person name="Liu J."/>
            <person name="Hicks D.B."/>
            <person name="Pagni S."/>
            <person name="Fackelmayer O.J."/>
            <person name="Smith T.A."/>
            <person name="Earl J."/>
            <person name="Elbourne L.D."/>
            <person name="Hassan K."/>
            <person name="Paulsen I.T."/>
            <person name="Kolsto A.B."/>
            <person name="Tourasse N.J."/>
            <person name="Ehrlich G.D."/>
            <person name="Boissy R."/>
            <person name="Ivey D.M."/>
            <person name="Li G."/>
            <person name="Xue Y."/>
            <person name="Ma Y."/>
            <person name="Hu F.Z."/>
            <person name="Krulwich T.A."/>
        </authorList>
    </citation>
    <scope>NUCLEOTIDE SEQUENCE [LARGE SCALE GENOMIC DNA]</scope>
    <source>
        <strain evidence="5">ATCC BAA-2126 / JCM 17055 / OF4</strain>
    </source>
</reference>
<dbReference type="InterPro" id="IPR000866">
    <property type="entry name" value="AhpC/TSA"/>
</dbReference>
<dbReference type="eggNOG" id="COG0526">
    <property type="taxonomic scope" value="Bacteria"/>
</dbReference>
<protein>
    <submittedName>
        <fullName evidence="4">Alkyl hydroperoxidase reductase (Thiol/disulfide interchange protein)</fullName>
    </submittedName>
</protein>
<dbReference type="PANTHER" id="PTHR42852">
    <property type="entry name" value="THIOL:DISULFIDE INTERCHANGE PROTEIN DSBE"/>
    <property type="match status" value="1"/>
</dbReference>
<evidence type="ECO:0000313" key="4">
    <source>
        <dbReference type="EMBL" id="ADC48458.1"/>
    </source>
</evidence>
<gene>
    <name evidence="4" type="primary">ahpC</name>
    <name evidence="4" type="ordered locus">BpOF4_01955</name>
</gene>
<feature type="signal peptide" evidence="2">
    <location>
        <begin position="1"/>
        <end position="26"/>
    </location>
</feature>
<name>D3FV32_ALKPO</name>
<accession>D3FV32</accession>
<dbReference type="InterPro" id="IPR036249">
    <property type="entry name" value="Thioredoxin-like_sf"/>
</dbReference>
<dbReference type="AlphaFoldDB" id="D3FV32"/>
<dbReference type="InterPro" id="IPR017937">
    <property type="entry name" value="Thioredoxin_CS"/>
</dbReference>
<dbReference type="SUPFAM" id="SSF52833">
    <property type="entry name" value="Thioredoxin-like"/>
    <property type="match status" value="1"/>
</dbReference>
<dbReference type="Gene3D" id="3.40.30.10">
    <property type="entry name" value="Glutaredoxin"/>
    <property type="match status" value="1"/>
</dbReference>
<dbReference type="GO" id="GO:0016491">
    <property type="term" value="F:oxidoreductase activity"/>
    <property type="evidence" value="ECO:0007669"/>
    <property type="project" value="InterPro"/>
</dbReference>
<keyword evidence="1" id="KW-1015">Disulfide bond</keyword>
<proteinExistence type="predicted"/>
<keyword evidence="2" id="KW-0732">Signal</keyword>
<evidence type="ECO:0000313" key="5">
    <source>
        <dbReference type="Proteomes" id="UP000001544"/>
    </source>
</evidence>
<evidence type="ECO:0000256" key="2">
    <source>
        <dbReference type="SAM" id="SignalP"/>
    </source>
</evidence>
<dbReference type="Proteomes" id="UP000001544">
    <property type="component" value="Chromosome"/>
</dbReference>
<dbReference type="EMBL" id="CP001878">
    <property type="protein sequence ID" value="ADC48458.1"/>
    <property type="molecule type" value="Genomic_DNA"/>
</dbReference>
<dbReference type="PANTHER" id="PTHR42852:SF17">
    <property type="entry name" value="THIOREDOXIN-LIKE PROTEIN HI_1115"/>
    <property type="match status" value="1"/>
</dbReference>